<dbReference type="RefSeq" id="WP_083168846.1">
    <property type="nucleotide sequence ID" value="NZ_MVHF01000045.1"/>
</dbReference>
<protein>
    <submittedName>
        <fullName evidence="1">Uncharacterized protein</fullName>
    </submittedName>
</protein>
<evidence type="ECO:0000313" key="2">
    <source>
        <dbReference type="Proteomes" id="UP000192448"/>
    </source>
</evidence>
<dbReference type="STRING" id="1927124.BST13_30490"/>
<comment type="caution">
    <text evidence="1">The sequence shown here is derived from an EMBL/GenBank/DDBJ whole genome shotgun (WGS) entry which is preliminary data.</text>
</comment>
<evidence type="ECO:0000313" key="1">
    <source>
        <dbReference type="EMBL" id="ORA27388.1"/>
    </source>
</evidence>
<dbReference type="EMBL" id="MVHF01000045">
    <property type="protein sequence ID" value="ORA27388.1"/>
    <property type="molecule type" value="Genomic_DNA"/>
</dbReference>
<name>A0A1X0AC09_9MYCO</name>
<keyword evidence="2" id="KW-1185">Reference proteome</keyword>
<dbReference type="Proteomes" id="UP000192448">
    <property type="component" value="Unassembled WGS sequence"/>
</dbReference>
<sequence length="67" mass="7735">MSYFEHRDAAEARAHSYVYEVLELNPLEPLPDDHRSRNEYDALLKAFRAGVFWALDELPNEAGDRGV</sequence>
<dbReference type="OrthoDB" id="9932522at2"/>
<accession>A0A1X0AC09</accession>
<gene>
    <name evidence="1" type="ORF">BST13_30490</name>
</gene>
<dbReference type="AlphaFoldDB" id="A0A1X0AC09"/>
<organism evidence="1 2">
    <name type="scientific">Mycobacterium aquaticum</name>
    <dbReference type="NCBI Taxonomy" id="1927124"/>
    <lineage>
        <taxon>Bacteria</taxon>
        <taxon>Bacillati</taxon>
        <taxon>Actinomycetota</taxon>
        <taxon>Actinomycetes</taxon>
        <taxon>Mycobacteriales</taxon>
        <taxon>Mycobacteriaceae</taxon>
        <taxon>Mycobacterium</taxon>
    </lineage>
</organism>
<reference evidence="1 2" key="1">
    <citation type="submission" date="2017-02" db="EMBL/GenBank/DDBJ databases">
        <title>The new phylogeny of genus Mycobacterium.</title>
        <authorList>
            <person name="Tortoli E."/>
            <person name="Trovato A."/>
            <person name="Cirillo D.M."/>
        </authorList>
    </citation>
    <scope>NUCLEOTIDE SEQUENCE [LARGE SCALE GENOMIC DNA]</scope>
    <source>
        <strain evidence="1 2">RW6</strain>
    </source>
</reference>
<proteinExistence type="predicted"/>